<accession>A0ABU5QJF1</accession>
<comment type="caution">
    <text evidence="1">The sequence shown here is derived from an EMBL/GenBank/DDBJ whole genome shotgun (WGS) entry which is preliminary data.</text>
</comment>
<dbReference type="EMBL" id="JAYFUL010000006">
    <property type="protein sequence ID" value="MEA5257192.1"/>
    <property type="molecule type" value="Genomic_DNA"/>
</dbReference>
<protein>
    <submittedName>
        <fullName evidence="1">Uncharacterized protein</fullName>
    </submittedName>
</protein>
<dbReference type="Proteomes" id="UP001304671">
    <property type="component" value="Unassembled WGS sequence"/>
</dbReference>
<reference evidence="1 2" key="1">
    <citation type="submission" date="2023-12" db="EMBL/GenBank/DDBJ databases">
        <title>Novel species of the genus Arcicella isolated from rivers.</title>
        <authorList>
            <person name="Lu H."/>
        </authorList>
    </citation>
    <scope>NUCLEOTIDE SEQUENCE [LARGE SCALE GENOMIC DNA]</scope>
    <source>
        <strain evidence="1 2">LMG 21963</strain>
    </source>
</reference>
<organism evidence="1 2">
    <name type="scientific">Arcicella aquatica</name>
    <dbReference type="NCBI Taxonomy" id="217141"/>
    <lineage>
        <taxon>Bacteria</taxon>
        <taxon>Pseudomonadati</taxon>
        <taxon>Bacteroidota</taxon>
        <taxon>Cytophagia</taxon>
        <taxon>Cytophagales</taxon>
        <taxon>Flectobacillaceae</taxon>
        <taxon>Arcicella</taxon>
    </lineage>
</organism>
<sequence length="69" mass="7774">MALQKYRLINCPENGIKFESQQGTIILDKNLTDDEAKALLDGKIDIVKQYIEEVDAHRVPSSSMNLLTP</sequence>
<dbReference type="RefSeq" id="WP_323247406.1">
    <property type="nucleotide sequence ID" value="NZ_JAYFUL010000006.1"/>
</dbReference>
<evidence type="ECO:0000313" key="2">
    <source>
        <dbReference type="Proteomes" id="UP001304671"/>
    </source>
</evidence>
<evidence type="ECO:0000313" key="1">
    <source>
        <dbReference type="EMBL" id="MEA5257192.1"/>
    </source>
</evidence>
<keyword evidence="2" id="KW-1185">Reference proteome</keyword>
<gene>
    <name evidence="1" type="ORF">VB264_05295</name>
</gene>
<name>A0ABU5QJF1_9BACT</name>
<proteinExistence type="predicted"/>